<dbReference type="Pfam" id="PF11072">
    <property type="entry name" value="DUF2859"/>
    <property type="match status" value="1"/>
</dbReference>
<keyword evidence="1" id="KW-0472">Membrane</keyword>
<name>A0A1W1E4H3_9ZZZZ</name>
<keyword evidence="1" id="KW-0812">Transmembrane</keyword>
<accession>A0A1W1E4H3</accession>
<protein>
    <submittedName>
        <fullName evidence="2">Uncharacterized protein</fullName>
    </submittedName>
</protein>
<organism evidence="2">
    <name type="scientific">hydrothermal vent metagenome</name>
    <dbReference type="NCBI Taxonomy" id="652676"/>
    <lineage>
        <taxon>unclassified sequences</taxon>
        <taxon>metagenomes</taxon>
        <taxon>ecological metagenomes</taxon>
    </lineage>
</organism>
<proteinExistence type="predicted"/>
<evidence type="ECO:0000256" key="1">
    <source>
        <dbReference type="SAM" id="Phobius"/>
    </source>
</evidence>
<dbReference type="AlphaFoldDB" id="A0A1W1E4H3"/>
<dbReference type="EMBL" id="FPHZ01000183">
    <property type="protein sequence ID" value="SFV88829.1"/>
    <property type="molecule type" value="Genomic_DNA"/>
</dbReference>
<feature type="transmembrane region" description="Helical" evidence="1">
    <location>
        <begin position="74"/>
        <end position="94"/>
    </location>
</feature>
<dbReference type="NCBIfam" id="TIGR03765">
    <property type="entry name" value="ICE_PFL_4695"/>
    <property type="match status" value="1"/>
</dbReference>
<dbReference type="InterPro" id="IPR021300">
    <property type="entry name" value="Integr_conj_element_PFL4695"/>
</dbReference>
<keyword evidence="1" id="KW-1133">Transmembrane helix</keyword>
<reference evidence="2" key="1">
    <citation type="submission" date="2016-10" db="EMBL/GenBank/DDBJ databases">
        <authorList>
            <person name="de Groot N.N."/>
        </authorList>
    </citation>
    <scope>NUCLEOTIDE SEQUENCE</scope>
</reference>
<evidence type="ECO:0000313" key="2">
    <source>
        <dbReference type="EMBL" id="SFV88829.1"/>
    </source>
</evidence>
<sequence length="239" mass="27571">MTRKKRQYPCSQQYLDYLDAKASPLGKAYFDGEITYAEYVDRRKAEIVAEAFKESIKELTFNPLKMPYKHLKKFVIRLSIGIAILSFSIGQAIANPVVIYDNGTAIDAQQFYPFKKPNANDLKNIPRYTKKSIQRFPVITSMLNVGKVKNRKIKNRMPRAVCVVGDDKRSKKWIKKNRLELKSINALCMVVNVKSKRRLKSIKALAPNVEFQALNGDIFAKQLGIKYYPFLLNKENIRQ</sequence>
<gene>
    <name evidence="2" type="ORF">MNB_SUP05-SYMBIONT-5-351</name>
</gene>